<dbReference type="OrthoDB" id="2886591at2"/>
<evidence type="ECO:0000313" key="2">
    <source>
        <dbReference type="Proteomes" id="UP000320421"/>
    </source>
</evidence>
<sequence>MSLIEELQFTPGSPGTVKWKSGSHWAKLIVPAIQQVMLYDSQDLVLILTGEQACPDTLSAYDYTGQLLFRVPPPEGFAFSYLTGHCEVPIAVVAGSTDGQIDGWYDWHFSVDPQTGKLSRISPAY</sequence>
<proteinExistence type="predicted"/>
<accession>A0A517PPP5</accession>
<dbReference type="EMBL" id="CP036266">
    <property type="protein sequence ID" value="QDT21340.1"/>
    <property type="molecule type" value="Genomic_DNA"/>
</dbReference>
<dbReference type="RefSeq" id="WP_145185527.1">
    <property type="nucleotide sequence ID" value="NZ_CP036266.1"/>
</dbReference>
<dbReference type="Proteomes" id="UP000320421">
    <property type="component" value="Chromosome"/>
</dbReference>
<gene>
    <name evidence="1" type="ORF">HG66A1_31390</name>
</gene>
<name>A0A517PPP5_9PLAN</name>
<keyword evidence="2" id="KW-1185">Reference proteome</keyword>
<reference evidence="1 2" key="1">
    <citation type="submission" date="2019-02" db="EMBL/GenBank/DDBJ databases">
        <title>Deep-cultivation of Planctomycetes and their phenomic and genomic characterization uncovers novel biology.</title>
        <authorList>
            <person name="Wiegand S."/>
            <person name="Jogler M."/>
            <person name="Boedeker C."/>
            <person name="Pinto D."/>
            <person name="Vollmers J."/>
            <person name="Rivas-Marin E."/>
            <person name="Kohn T."/>
            <person name="Peeters S.H."/>
            <person name="Heuer A."/>
            <person name="Rast P."/>
            <person name="Oberbeckmann S."/>
            <person name="Bunk B."/>
            <person name="Jeske O."/>
            <person name="Meyerdierks A."/>
            <person name="Storesund J.E."/>
            <person name="Kallscheuer N."/>
            <person name="Luecker S."/>
            <person name="Lage O.M."/>
            <person name="Pohl T."/>
            <person name="Merkel B.J."/>
            <person name="Hornburger P."/>
            <person name="Mueller R.-W."/>
            <person name="Bruemmer F."/>
            <person name="Labrenz M."/>
            <person name="Spormann A.M."/>
            <person name="Op den Camp H."/>
            <person name="Overmann J."/>
            <person name="Amann R."/>
            <person name="Jetten M.S.M."/>
            <person name="Mascher T."/>
            <person name="Medema M.H."/>
            <person name="Devos D.P."/>
            <person name="Kaster A.-K."/>
            <person name="Ovreas L."/>
            <person name="Rohde M."/>
            <person name="Galperin M.Y."/>
            <person name="Jogler C."/>
        </authorList>
    </citation>
    <scope>NUCLEOTIDE SEQUENCE [LARGE SCALE GENOMIC DNA]</scope>
    <source>
        <strain evidence="1 2">HG66A1</strain>
    </source>
</reference>
<organism evidence="1 2">
    <name type="scientific">Gimesia chilikensis</name>
    <dbReference type="NCBI Taxonomy" id="2605989"/>
    <lineage>
        <taxon>Bacteria</taxon>
        <taxon>Pseudomonadati</taxon>
        <taxon>Planctomycetota</taxon>
        <taxon>Planctomycetia</taxon>
        <taxon>Planctomycetales</taxon>
        <taxon>Planctomycetaceae</taxon>
        <taxon>Gimesia</taxon>
    </lineage>
</organism>
<evidence type="ECO:0000313" key="1">
    <source>
        <dbReference type="EMBL" id="QDT21340.1"/>
    </source>
</evidence>
<protein>
    <submittedName>
        <fullName evidence="1">Uncharacterized protein</fullName>
    </submittedName>
</protein>
<dbReference type="AlphaFoldDB" id="A0A517PPP5"/>